<dbReference type="CDD" id="cd07377">
    <property type="entry name" value="WHTH_GntR"/>
    <property type="match status" value="1"/>
</dbReference>
<dbReference type="GO" id="GO:0003677">
    <property type="term" value="F:DNA binding"/>
    <property type="evidence" value="ECO:0007669"/>
    <property type="project" value="UniProtKB-KW"/>
</dbReference>
<comment type="similarity">
    <text evidence="1">In the C-terminal section; belongs to the class-I pyridoxal-phosphate-dependent aminotransferase family.</text>
</comment>
<dbReference type="InterPro" id="IPR051446">
    <property type="entry name" value="HTH_trans_reg/aminotransferase"/>
</dbReference>
<dbReference type="InterPro" id="IPR015421">
    <property type="entry name" value="PyrdxlP-dep_Trfase_major"/>
</dbReference>
<dbReference type="InterPro" id="IPR036390">
    <property type="entry name" value="WH_DNA-bd_sf"/>
</dbReference>
<dbReference type="SUPFAM" id="SSF53383">
    <property type="entry name" value="PLP-dependent transferases"/>
    <property type="match status" value="1"/>
</dbReference>
<gene>
    <name evidence="7" type="ORF">E8M01_33835</name>
</gene>
<sequence length="479" mass="51936">MPSPAPPRGKAETIVSQISRAIEAGLMKPGDRLPSIRAAAEHYDVAKNTVVEVYDRLVALGLVEARRGSGFFVGAVRRSSPEIQAPHVAEALDILGLLREQLDQHFEVRIGDGRPPASWMEGSELGRHMRLTGARGGEPIEHGYGSALGYGPLRERLSLMLAERSIPVGPDQVLLTHGANHALDLIIRHALEPGDAAMVDDPGYYPLFAKLKLAKVEMLGVRRLADGPDLDDFADKAASGRAKIFFTQSLAHNPTGSSMSVAVAHRLLQIAARHGVTIVEDDPFADVLAPTLYRLASLDQLESVIYLGTFAKTLSASLRVGYIAASPRTVTVLRDMKMLTVVNSSGYVERLVHDLMISGHYRHHLKRLKTRIEQATEVAVGELGRFGLEIFSAPTGGYYLWCRIPAGRDDVTFSKAAAAEGIFIAPGTMFSPDRSAHSGHMRINVAYADDPRFLGFLTKAGRPGDVSLAAPVHSLQNRK</sequence>
<keyword evidence="4" id="KW-0238">DNA-binding</keyword>
<dbReference type="RefSeq" id="WP_136964196.1">
    <property type="nucleotide sequence ID" value="NZ_CP039690.1"/>
</dbReference>
<evidence type="ECO:0000256" key="1">
    <source>
        <dbReference type="ARBA" id="ARBA00005384"/>
    </source>
</evidence>
<evidence type="ECO:0000259" key="6">
    <source>
        <dbReference type="PROSITE" id="PS50949"/>
    </source>
</evidence>
<dbReference type="PANTHER" id="PTHR46577">
    <property type="entry name" value="HTH-TYPE TRANSCRIPTIONAL REGULATORY PROTEIN GABR"/>
    <property type="match status" value="1"/>
</dbReference>
<dbReference type="AlphaFoldDB" id="A0A4D7B734"/>
<dbReference type="PANTHER" id="PTHR46577:SF2">
    <property type="entry name" value="TRANSCRIPTIONAL REGULATORY PROTEIN"/>
    <property type="match status" value="1"/>
</dbReference>
<accession>A0A4D7B734</accession>
<evidence type="ECO:0000313" key="7">
    <source>
        <dbReference type="EMBL" id="QCI68781.1"/>
    </source>
</evidence>
<keyword evidence="3" id="KW-0805">Transcription regulation</keyword>
<dbReference type="EMBL" id="CP039690">
    <property type="protein sequence ID" value="QCI68781.1"/>
    <property type="molecule type" value="Genomic_DNA"/>
</dbReference>
<dbReference type="InterPro" id="IPR000524">
    <property type="entry name" value="Tscrpt_reg_HTH_GntR"/>
</dbReference>
<keyword evidence="2" id="KW-0663">Pyridoxal phosphate</keyword>
<feature type="domain" description="HTH gntR-type" evidence="6">
    <location>
        <begin position="8"/>
        <end position="76"/>
    </location>
</feature>
<evidence type="ECO:0000256" key="5">
    <source>
        <dbReference type="ARBA" id="ARBA00023163"/>
    </source>
</evidence>
<reference evidence="7 8" key="1">
    <citation type="submission" date="2019-04" db="EMBL/GenBank/DDBJ databases">
        <title>Phreatobacter aquaticus sp. nov.</title>
        <authorList>
            <person name="Choi A."/>
        </authorList>
    </citation>
    <scope>NUCLEOTIDE SEQUENCE [LARGE SCALE GENOMIC DNA]</scope>
    <source>
        <strain evidence="7 8">KCTC 52518</strain>
    </source>
</reference>
<dbReference type="Gene3D" id="1.10.10.10">
    <property type="entry name" value="Winged helix-like DNA-binding domain superfamily/Winged helix DNA-binding domain"/>
    <property type="match status" value="1"/>
</dbReference>
<evidence type="ECO:0000256" key="4">
    <source>
        <dbReference type="ARBA" id="ARBA00023125"/>
    </source>
</evidence>
<dbReference type="GO" id="GO:0030170">
    <property type="term" value="F:pyridoxal phosphate binding"/>
    <property type="evidence" value="ECO:0007669"/>
    <property type="project" value="InterPro"/>
</dbReference>
<protein>
    <submittedName>
        <fullName evidence="7">PLP-dependent aminotransferase family protein</fullName>
    </submittedName>
</protein>
<keyword evidence="7" id="KW-0808">Transferase</keyword>
<dbReference type="SMART" id="SM00345">
    <property type="entry name" value="HTH_GNTR"/>
    <property type="match status" value="1"/>
</dbReference>
<dbReference type="GO" id="GO:0003700">
    <property type="term" value="F:DNA-binding transcription factor activity"/>
    <property type="evidence" value="ECO:0007669"/>
    <property type="project" value="InterPro"/>
</dbReference>
<dbReference type="OrthoDB" id="9808770at2"/>
<proteinExistence type="inferred from homology"/>
<keyword evidence="8" id="KW-1185">Reference proteome</keyword>
<dbReference type="InterPro" id="IPR015424">
    <property type="entry name" value="PyrdxlP-dep_Trfase"/>
</dbReference>
<dbReference type="Gene3D" id="3.40.640.10">
    <property type="entry name" value="Type I PLP-dependent aspartate aminotransferase-like (Major domain)"/>
    <property type="match status" value="1"/>
</dbReference>
<name>A0A4D7B734_9HYPH</name>
<keyword evidence="5" id="KW-0804">Transcription</keyword>
<evidence type="ECO:0000313" key="8">
    <source>
        <dbReference type="Proteomes" id="UP000298781"/>
    </source>
</evidence>
<dbReference type="Pfam" id="PF00392">
    <property type="entry name" value="GntR"/>
    <property type="match status" value="1"/>
</dbReference>
<evidence type="ECO:0000256" key="3">
    <source>
        <dbReference type="ARBA" id="ARBA00023015"/>
    </source>
</evidence>
<dbReference type="SUPFAM" id="SSF46785">
    <property type="entry name" value="Winged helix' DNA-binding domain"/>
    <property type="match status" value="1"/>
</dbReference>
<dbReference type="CDD" id="cd00609">
    <property type="entry name" value="AAT_like"/>
    <property type="match status" value="1"/>
</dbReference>
<organism evidence="7 8">
    <name type="scientific">Phreatobacter stygius</name>
    <dbReference type="NCBI Taxonomy" id="1940610"/>
    <lineage>
        <taxon>Bacteria</taxon>
        <taxon>Pseudomonadati</taxon>
        <taxon>Pseudomonadota</taxon>
        <taxon>Alphaproteobacteria</taxon>
        <taxon>Hyphomicrobiales</taxon>
        <taxon>Phreatobacteraceae</taxon>
        <taxon>Phreatobacter</taxon>
    </lineage>
</organism>
<dbReference type="GO" id="GO:0008483">
    <property type="term" value="F:transaminase activity"/>
    <property type="evidence" value="ECO:0007669"/>
    <property type="project" value="UniProtKB-KW"/>
</dbReference>
<keyword evidence="7" id="KW-0032">Aminotransferase</keyword>
<dbReference type="InterPro" id="IPR004839">
    <property type="entry name" value="Aminotransferase_I/II_large"/>
</dbReference>
<dbReference type="Pfam" id="PF00155">
    <property type="entry name" value="Aminotran_1_2"/>
    <property type="match status" value="1"/>
</dbReference>
<dbReference type="KEGG" id="pstg:E8M01_33835"/>
<dbReference type="Proteomes" id="UP000298781">
    <property type="component" value="Chromosome"/>
</dbReference>
<dbReference type="InterPro" id="IPR036388">
    <property type="entry name" value="WH-like_DNA-bd_sf"/>
</dbReference>
<evidence type="ECO:0000256" key="2">
    <source>
        <dbReference type="ARBA" id="ARBA00022898"/>
    </source>
</evidence>
<dbReference type="PROSITE" id="PS50949">
    <property type="entry name" value="HTH_GNTR"/>
    <property type="match status" value="1"/>
</dbReference>